<reference evidence="1 2" key="1">
    <citation type="submission" date="2018-05" db="EMBL/GenBank/DDBJ databases">
        <title>Genomic Encyclopedia of Type Strains, Phase IV (KMG-IV): sequencing the most valuable type-strain genomes for metagenomic binning, comparative biology and taxonomic classification.</title>
        <authorList>
            <person name="Goeker M."/>
        </authorList>
    </citation>
    <scope>NUCLEOTIDE SEQUENCE [LARGE SCALE GENOMIC DNA]</scope>
    <source>
        <strain evidence="1 2">DSM 44704</strain>
    </source>
</reference>
<dbReference type="OrthoDB" id="145933at2"/>
<dbReference type="EMBL" id="QJKF01000015">
    <property type="protein sequence ID" value="PXX58141.1"/>
    <property type="molecule type" value="Genomic_DNA"/>
</dbReference>
<dbReference type="Gene3D" id="3.40.50.300">
    <property type="entry name" value="P-loop containing nucleotide triphosphate hydrolases"/>
    <property type="match status" value="1"/>
</dbReference>
<dbReference type="Proteomes" id="UP000247569">
    <property type="component" value="Unassembled WGS sequence"/>
</dbReference>
<protein>
    <recommendedName>
        <fullName evidence="3">DUF1611 domain-containing protein</fullName>
    </recommendedName>
</protein>
<dbReference type="SUPFAM" id="SSF52540">
    <property type="entry name" value="P-loop containing nucleoside triphosphate hydrolases"/>
    <property type="match status" value="1"/>
</dbReference>
<comment type="caution">
    <text evidence="1">The sequence shown here is derived from an EMBL/GenBank/DDBJ whole genome shotgun (WGS) entry which is preliminary data.</text>
</comment>
<dbReference type="InterPro" id="IPR027417">
    <property type="entry name" value="P-loop_NTPase"/>
</dbReference>
<keyword evidence="2" id="KW-1185">Reference proteome</keyword>
<dbReference type="AlphaFoldDB" id="A0A318JQX3"/>
<accession>A0A318JQX3</accession>
<gene>
    <name evidence="1" type="ORF">DFR70_115114</name>
</gene>
<evidence type="ECO:0000313" key="1">
    <source>
        <dbReference type="EMBL" id="PXX58141.1"/>
    </source>
</evidence>
<evidence type="ECO:0008006" key="3">
    <source>
        <dbReference type="Google" id="ProtNLM"/>
    </source>
</evidence>
<name>A0A318JQX3_9NOCA</name>
<sequence length="350" mass="36966">MNPLRPKVAGENVKLICSCVRNGPALLDGRETLATVNPEPRDGDLVLVRCLDGKGAYDHVEDETGAAVRLYPGDVFVALLGTRRSGTNLVGEVPEGPLSAGDRLDLVAQGGLVATCVAVPAYYGARALPVEVVGFPGTGRVANIADAPVIPIVDAEPGPVDKPVLFVCGTSAEVGKTTLVCHLAIAAKRCRPNARVAAIKACGTGRARDRLHYRDANYDVVADFVDAGMASTYHVEIERFQAMLRTLIRHCADRADLVVVEIGGDLLEARAPEALEIMAELNASCVLMTNDAMGACDGLRRLDALGSPPLRIGSLKQNPRSLADRLGVPLETILEPGDPAACERLVELVI</sequence>
<organism evidence="1 2">
    <name type="scientific">Nocardia tenerifensis</name>
    <dbReference type="NCBI Taxonomy" id="228006"/>
    <lineage>
        <taxon>Bacteria</taxon>
        <taxon>Bacillati</taxon>
        <taxon>Actinomycetota</taxon>
        <taxon>Actinomycetes</taxon>
        <taxon>Mycobacteriales</taxon>
        <taxon>Nocardiaceae</taxon>
        <taxon>Nocardia</taxon>
    </lineage>
</organism>
<dbReference type="CDD" id="cd01983">
    <property type="entry name" value="SIMIBI"/>
    <property type="match status" value="1"/>
</dbReference>
<dbReference type="RefSeq" id="WP_040742710.1">
    <property type="nucleotide sequence ID" value="NZ_QJKF01000015.1"/>
</dbReference>
<evidence type="ECO:0000313" key="2">
    <source>
        <dbReference type="Proteomes" id="UP000247569"/>
    </source>
</evidence>
<proteinExistence type="predicted"/>